<dbReference type="AlphaFoldDB" id="A0A162JD93"/>
<organism evidence="2 4">
    <name type="scientific">Clostridium coskatii</name>
    <dbReference type="NCBI Taxonomy" id="1705578"/>
    <lineage>
        <taxon>Bacteria</taxon>
        <taxon>Bacillati</taxon>
        <taxon>Bacillota</taxon>
        <taxon>Clostridia</taxon>
        <taxon>Eubacteriales</taxon>
        <taxon>Clostridiaceae</taxon>
        <taxon>Clostridium</taxon>
    </lineage>
</organism>
<comment type="caution">
    <text evidence="2">The sequence shown here is derived from an EMBL/GenBank/DDBJ whole genome shotgun (WGS) entry which is preliminary data.</text>
</comment>
<dbReference type="Proteomes" id="UP000077384">
    <property type="component" value="Unassembled WGS sequence"/>
</dbReference>
<evidence type="ECO:0000313" key="4">
    <source>
        <dbReference type="Proteomes" id="UP000077384"/>
    </source>
</evidence>
<evidence type="ECO:0000256" key="1">
    <source>
        <dbReference type="ARBA" id="ARBA00022795"/>
    </source>
</evidence>
<dbReference type="EMBL" id="LROR01000106">
    <property type="protein sequence ID" value="OBR89993.1"/>
    <property type="molecule type" value="Genomic_DNA"/>
</dbReference>
<dbReference type="EMBL" id="LITQ01000011">
    <property type="protein sequence ID" value="OAA93645.1"/>
    <property type="molecule type" value="Genomic_DNA"/>
</dbReference>
<dbReference type="Gene3D" id="1.20.58.300">
    <property type="entry name" value="FlgN-like"/>
    <property type="match status" value="1"/>
</dbReference>
<reference evidence="2 4" key="1">
    <citation type="journal article" date="2015" name="Biotechnol. Bioeng.">
        <title>Genome sequence and phenotypic characterization of Caulobacter segnis.</title>
        <authorList>
            <person name="Patel S."/>
            <person name="Fletcher B."/>
            <person name="Scott D.C."/>
            <person name="Ely B."/>
        </authorList>
    </citation>
    <scope>NUCLEOTIDE SEQUENCE [LARGE SCALE GENOMIC DNA]</scope>
    <source>
        <strain evidence="2 4">PS02</strain>
    </source>
</reference>
<keyword evidence="5" id="KW-1185">Reference proteome</keyword>
<keyword evidence="1" id="KW-1005">Bacterial flagellum biogenesis</keyword>
<evidence type="ECO:0000313" key="3">
    <source>
        <dbReference type="EMBL" id="OBR89993.1"/>
    </source>
</evidence>
<sequence>MELQLSEIMLEEYEMLKSLYEALIEQNKYLVERQVFLLDKIVKVIEERSRNVARLEVERRKITGDRPMREIIKESEDKKLEKVYLDIVNLLEKMKFQKDTNEALVKQWLGFANQMLRALNPNRQAKTYNAFGRSR</sequence>
<dbReference type="SUPFAM" id="SSF140566">
    <property type="entry name" value="FlgN-like"/>
    <property type="match status" value="1"/>
</dbReference>
<proteinExistence type="predicted"/>
<dbReference type="Pfam" id="PF05130">
    <property type="entry name" value="FlgN"/>
    <property type="match status" value="1"/>
</dbReference>
<dbReference type="Proteomes" id="UP000093694">
    <property type="component" value="Unassembled WGS sequence"/>
</dbReference>
<protein>
    <submittedName>
        <fullName evidence="2">FlgN protein</fullName>
    </submittedName>
</protein>
<name>A0A162JD93_9CLOT</name>
<dbReference type="PATRIC" id="fig|1705578.3.peg.4252"/>
<dbReference type="InterPro" id="IPR036679">
    <property type="entry name" value="FlgN-like_sf"/>
</dbReference>
<dbReference type="GO" id="GO:0044780">
    <property type="term" value="P:bacterial-type flagellum assembly"/>
    <property type="evidence" value="ECO:0007669"/>
    <property type="project" value="InterPro"/>
</dbReference>
<accession>A0A162JD93</accession>
<evidence type="ECO:0000313" key="5">
    <source>
        <dbReference type="Proteomes" id="UP000093694"/>
    </source>
</evidence>
<dbReference type="InterPro" id="IPR007809">
    <property type="entry name" value="FlgN-like"/>
</dbReference>
<dbReference type="RefSeq" id="WP_063600789.1">
    <property type="nucleotide sequence ID" value="NZ_LITQ01000011.1"/>
</dbReference>
<reference evidence="3 5" key="2">
    <citation type="journal article" date="2016" name="Front. Microbiol.">
        <title>Industrial Acetogenic Biocatalysts: A Comparative Metabolic and Genomic Analysis.</title>
        <authorList>
            <person name="Bengelsdorf F."/>
            <person name="Poehlein A."/>
            <person name="Sonja S."/>
            <person name="Erz C."/>
            <person name="Hummel T."/>
            <person name="Hoffmeister S."/>
            <person name="Daniel R."/>
            <person name="Durre P."/>
        </authorList>
    </citation>
    <scope>NUCLEOTIDE SEQUENCE [LARGE SCALE GENOMIC DNA]</scope>
    <source>
        <strain evidence="3 5">PTA-10522</strain>
    </source>
</reference>
<evidence type="ECO:0000313" key="2">
    <source>
        <dbReference type="EMBL" id="OAA93645.1"/>
    </source>
</evidence>
<gene>
    <name evidence="3" type="ORF">CLCOS_42150</name>
    <name evidence="2" type="ORF">WX73_04141</name>
</gene>